<evidence type="ECO:0000313" key="4">
    <source>
        <dbReference type="Proteomes" id="UP001081283"/>
    </source>
</evidence>
<dbReference type="InterPro" id="IPR050570">
    <property type="entry name" value="Cell_wall_metabolism_enzyme"/>
</dbReference>
<dbReference type="PANTHER" id="PTHR21666:SF285">
    <property type="entry name" value="M23 FAMILY METALLOPEPTIDASE"/>
    <property type="match status" value="1"/>
</dbReference>
<proteinExistence type="predicted"/>
<sequence>MFRAFLVSMLLVMFTGVSHGQVNGLEQGRARAEAFLAGEIAPIWVAMTPQLQRQLGTQADLVRFRERVLNDLGTEQGIEDEETVATGQGMTTYRRTANWSRAPGLVLMEWTFDAEGQIAGFFIRPVPVAASSRFLGYHTRADMRLPFEGTWDVVWGGRSLALNYHAADQGQRFAYDFLVTRDGASHGGDPARLEAYHCWGRPILSPASGTVVAAANTLPDNDIGQRDAAHPLGNHVILDMGASEFVFLAHLQKGSVEVEPGDEVVAGQTLGACGNSGNSTEPHLHLHVQTTAILGDGEGLPAQFQDYSADGTVFERGEPVRGQRIASVEEE</sequence>
<dbReference type="Pfam" id="PF01551">
    <property type="entry name" value="Peptidase_M23"/>
    <property type="match status" value="1"/>
</dbReference>
<comment type="caution">
    <text evidence="3">The sequence shown here is derived from an EMBL/GenBank/DDBJ whole genome shotgun (WGS) entry which is preliminary data.</text>
</comment>
<feature type="chain" id="PRO_5046154182" evidence="1">
    <location>
        <begin position="21"/>
        <end position="331"/>
    </location>
</feature>
<organism evidence="3 4">
    <name type="scientific">Hoeflea ulvae</name>
    <dbReference type="NCBI Taxonomy" id="2983764"/>
    <lineage>
        <taxon>Bacteria</taxon>
        <taxon>Pseudomonadati</taxon>
        <taxon>Pseudomonadota</taxon>
        <taxon>Alphaproteobacteria</taxon>
        <taxon>Hyphomicrobiales</taxon>
        <taxon>Rhizobiaceae</taxon>
        <taxon>Hoeflea</taxon>
    </lineage>
</organism>
<dbReference type="CDD" id="cd12797">
    <property type="entry name" value="M23_peptidase"/>
    <property type="match status" value="1"/>
</dbReference>
<accession>A0ABT3YKH7</accession>
<evidence type="ECO:0000259" key="2">
    <source>
        <dbReference type="Pfam" id="PF01551"/>
    </source>
</evidence>
<keyword evidence="4" id="KW-1185">Reference proteome</keyword>
<keyword evidence="1" id="KW-0732">Signal</keyword>
<dbReference type="Proteomes" id="UP001081283">
    <property type="component" value="Unassembled WGS sequence"/>
</dbReference>
<feature type="domain" description="M23ase beta-sheet core" evidence="2">
    <location>
        <begin position="200"/>
        <end position="290"/>
    </location>
</feature>
<feature type="signal peptide" evidence="1">
    <location>
        <begin position="1"/>
        <end position="20"/>
    </location>
</feature>
<dbReference type="InterPro" id="IPR016047">
    <property type="entry name" value="M23ase_b-sheet_dom"/>
</dbReference>
<evidence type="ECO:0000313" key="3">
    <source>
        <dbReference type="EMBL" id="MCY0096122.1"/>
    </source>
</evidence>
<gene>
    <name evidence="3" type="ORF">OEG82_19185</name>
</gene>
<reference evidence="3" key="1">
    <citation type="submission" date="2022-10" db="EMBL/GenBank/DDBJ databases">
        <title>Hoeflea sp. J2-29, isolated from marine algae.</title>
        <authorList>
            <person name="Kristyanto S."/>
            <person name="Kim J.M."/>
            <person name="Jeon C.O."/>
        </authorList>
    </citation>
    <scope>NUCLEOTIDE SEQUENCE</scope>
    <source>
        <strain evidence="3">J2-29</strain>
    </source>
</reference>
<dbReference type="EMBL" id="JAOVZQ010000001">
    <property type="protein sequence ID" value="MCY0096122.1"/>
    <property type="molecule type" value="Genomic_DNA"/>
</dbReference>
<evidence type="ECO:0000256" key="1">
    <source>
        <dbReference type="SAM" id="SignalP"/>
    </source>
</evidence>
<dbReference type="InterPro" id="IPR011055">
    <property type="entry name" value="Dup_hybrid_motif"/>
</dbReference>
<dbReference type="PANTHER" id="PTHR21666">
    <property type="entry name" value="PEPTIDASE-RELATED"/>
    <property type="match status" value="1"/>
</dbReference>
<dbReference type="RefSeq" id="WP_267613967.1">
    <property type="nucleotide sequence ID" value="NZ_JAOVZQ010000001.1"/>
</dbReference>
<dbReference type="SUPFAM" id="SSF51261">
    <property type="entry name" value="Duplicated hybrid motif"/>
    <property type="match status" value="1"/>
</dbReference>
<protein>
    <submittedName>
        <fullName evidence="3">M23 family metallopeptidase</fullName>
    </submittedName>
</protein>
<name>A0ABT3YKH7_9HYPH</name>
<dbReference type="Gene3D" id="2.70.70.10">
    <property type="entry name" value="Glucose Permease (Domain IIA)"/>
    <property type="match status" value="1"/>
</dbReference>